<dbReference type="GO" id="GO:0005829">
    <property type="term" value="C:cytosol"/>
    <property type="evidence" value="ECO:0007669"/>
    <property type="project" value="TreeGrafter"/>
</dbReference>
<evidence type="ECO:0000256" key="5">
    <source>
        <dbReference type="ARBA" id="ARBA00037982"/>
    </source>
</evidence>
<organism evidence="8 9">
    <name type="scientific">Leptomonas seymouri</name>
    <dbReference type="NCBI Taxonomy" id="5684"/>
    <lineage>
        <taxon>Eukaryota</taxon>
        <taxon>Discoba</taxon>
        <taxon>Euglenozoa</taxon>
        <taxon>Kinetoplastea</taxon>
        <taxon>Metakinetoplastina</taxon>
        <taxon>Trypanosomatida</taxon>
        <taxon>Trypanosomatidae</taxon>
        <taxon>Leishmaniinae</taxon>
        <taxon>Leptomonas</taxon>
    </lineage>
</organism>
<comment type="similarity">
    <text evidence="5">Belongs to the protein kinase superfamily. Ser/Thr protein kinase family. GCN2 subfamily.</text>
</comment>
<name>A0A0N1PAD4_LEPSE</name>
<dbReference type="SUPFAM" id="SSF56112">
    <property type="entry name" value="Protein kinase-like (PK-like)"/>
    <property type="match status" value="1"/>
</dbReference>
<feature type="compositionally biased region" description="Polar residues" evidence="6">
    <location>
        <begin position="435"/>
        <end position="444"/>
    </location>
</feature>
<dbReference type="GO" id="GO:0004694">
    <property type="term" value="F:eukaryotic translation initiation factor 2alpha kinase activity"/>
    <property type="evidence" value="ECO:0007669"/>
    <property type="project" value="TreeGrafter"/>
</dbReference>
<dbReference type="CDD" id="cd13996">
    <property type="entry name" value="STKc_EIF2AK"/>
    <property type="match status" value="1"/>
</dbReference>
<comment type="caution">
    <text evidence="8">The sequence shown here is derived from an EMBL/GenBank/DDBJ whole genome shotgun (WGS) entry which is preliminary data.</text>
</comment>
<dbReference type="Proteomes" id="UP000038009">
    <property type="component" value="Unassembled WGS sequence"/>
</dbReference>
<dbReference type="PROSITE" id="PS50011">
    <property type="entry name" value="PROTEIN_KINASE_DOM"/>
    <property type="match status" value="1"/>
</dbReference>
<dbReference type="InterPro" id="IPR011009">
    <property type="entry name" value="Kinase-like_dom_sf"/>
</dbReference>
<dbReference type="SMART" id="SM00220">
    <property type="entry name" value="S_TKc"/>
    <property type="match status" value="1"/>
</dbReference>
<sequence length="1250" mass="138549">MTKTKVECIACTLVEEYDTSNNAEVKDEIDVIVNTYVGARASGKSTAHCKVHIPLVSESCPTRRATLEIRVVPGYPYVAPAIRLIFPLGVHPGDEGTLTEHEVKQMAKDVSDNIQLCLPSGMPCMMQIVSTVSAIVESGIDKPQLQSQQCNRASQGEPKLITPGQTPTLTPVPLKAKEALKLSMLTFHLVNKCCALKDPESMEEAKSNFDFLTKYLLGTVAVFPDAARALFPWSGLPVSKAFASHVDGIMSLPPDQQKVVKWFWEDEGQRFRLQQGSEGRYQNEFIQQRLLGAGGFAPVYVCRKKIDGRLYAIKKVAMAGMQSEKVLREVQTLASLNHKNIVRYYDAWVEDGCDEELRSFVDEEEEDEETDESEEDTKCNANSSNSPLHHMRAIICTSSSDSSLESSTSSLTSTSEEESTLENSTDDDDDIESTRNAAEGSNSAAHLRGPAEKKKSNLHYQTLYIQMELCSARSLRHLIEESDSSGAGGIFSSANGEKVAVSILRQLLSVTAHTHRERIVHRDLKPDNVLFEMESDRSGEEAGTIRVADFGLARVMSGVKRVTSVLAVDEISNFTDLVTANQPTTNCGSVLYCAPEQEKGLEYDFKVDEFSIGMIALEMWLAIAGKGFRDRFTIMNEVWRTGKLPGWFVSWHPNMSSIIEQLLQPDPRLRTTCEAVLSTAELPGDPVDIVSALETVDRYGERIAGRIIQKIIRAGAEFRKPSIAVRDDTRFLGSTACTDALQVVNMVGMLHGAVPVAVFDYTLPMNPKLVDMNVDCIVDSSGRSFAYSKLPHFATASFLGMQENATIGSFYQFYYHTQPYVSFTTPLYRHDTINEVTFEPLLSLCHLLSLMGLVEPVEVIVSHAQWLQTVYPTEVGTRSLPGKLSKLRSRIQSADQVGQDISRITEHLRSAGMSASDERDDYIRKYTTMLLDILSLFGKHMNTTFQLVLDPALLPSDALVAKKALETGIIFECRYAHDAVPLAFGCILDNFTVKCAVANPDIPAFNVVVHVRNLVIASKNVQMPWRESLVLDGVAAKRHDVYSQTLAPYVVEAVMQLWKGNIRACIRADTDAHVLMRALKQKRIRWLLIDGKRIVSASTYQQSKGTGRSADTALEELRQAVRELSAGEKIAPSSQTTVKFLSMKADHHTESKAVEVYDAMTASPPKCVIIVDADSETIQRCIDQFNEFASDASVDAFAVPALAQWLKTNAATSPVAPIYSAPDGRIVYFVNYKRFKVSLVNKKDKQRKRK</sequence>
<dbReference type="Gene3D" id="3.30.200.20">
    <property type="entry name" value="Phosphorylase Kinase, domain 1"/>
    <property type="match status" value="1"/>
</dbReference>
<dbReference type="Pfam" id="PF00069">
    <property type="entry name" value="Pkinase"/>
    <property type="match status" value="2"/>
</dbReference>
<dbReference type="VEuPathDB" id="TriTrypDB:Lsey_0397_0010"/>
<accession>A0A0N1PAD4</accession>
<feature type="compositionally biased region" description="Low complexity" evidence="6">
    <location>
        <begin position="398"/>
        <end position="414"/>
    </location>
</feature>
<feature type="compositionally biased region" description="Acidic residues" evidence="6">
    <location>
        <begin position="415"/>
        <end position="431"/>
    </location>
</feature>
<dbReference type="GO" id="GO:0005524">
    <property type="term" value="F:ATP binding"/>
    <property type="evidence" value="ECO:0007669"/>
    <property type="project" value="UniProtKB-KW"/>
</dbReference>
<dbReference type="PANTHER" id="PTHR11042:SF136">
    <property type="entry name" value="EIF-2-ALPHA KINASE GCN2"/>
    <property type="match status" value="1"/>
</dbReference>
<dbReference type="InterPro" id="IPR008271">
    <property type="entry name" value="Ser/Thr_kinase_AS"/>
</dbReference>
<dbReference type="PANTHER" id="PTHR11042">
    <property type="entry name" value="EUKARYOTIC TRANSLATION INITIATION FACTOR 2-ALPHA KINASE EIF2-ALPHA KINASE -RELATED"/>
    <property type="match status" value="1"/>
</dbReference>
<protein>
    <submittedName>
        <fullName evidence="8">Protein kinase</fullName>
    </submittedName>
</protein>
<keyword evidence="2" id="KW-0547">Nucleotide-binding</keyword>
<dbReference type="GO" id="GO:0005634">
    <property type="term" value="C:nucleus"/>
    <property type="evidence" value="ECO:0007669"/>
    <property type="project" value="TreeGrafter"/>
</dbReference>
<keyword evidence="3 8" id="KW-0418">Kinase</keyword>
<dbReference type="PROSITE" id="PS00108">
    <property type="entry name" value="PROTEIN_KINASE_ST"/>
    <property type="match status" value="1"/>
</dbReference>
<feature type="region of interest" description="Disordered" evidence="6">
    <location>
        <begin position="398"/>
        <end position="453"/>
    </location>
</feature>
<feature type="compositionally biased region" description="Acidic residues" evidence="6">
    <location>
        <begin position="362"/>
        <end position="375"/>
    </location>
</feature>
<evidence type="ECO:0000256" key="6">
    <source>
        <dbReference type="SAM" id="MobiDB-lite"/>
    </source>
</evidence>
<gene>
    <name evidence="8" type="ORF">ABL78_7652</name>
</gene>
<dbReference type="Gene3D" id="1.10.510.10">
    <property type="entry name" value="Transferase(Phosphotransferase) domain 1"/>
    <property type="match status" value="1"/>
</dbReference>
<feature type="domain" description="Protein kinase" evidence="7">
    <location>
        <begin position="285"/>
        <end position="682"/>
    </location>
</feature>
<evidence type="ECO:0000313" key="9">
    <source>
        <dbReference type="Proteomes" id="UP000038009"/>
    </source>
</evidence>
<evidence type="ECO:0000313" key="8">
    <source>
        <dbReference type="EMBL" id="KPI83312.1"/>
    </source>
</evidence>
<dbReference type="FunFam" id="1.10.510.10:FF:001895">
    <property type="entry name" value="eIF-2 alpha kinase"/>
    <property type="match status" value="1"/>
</dbReference>
<keyword evidence="1" id="KW-0808">Transferase</keyword>
<evidence type="ECO:0000259" key="7">
    <source>
        <dbReference type="PROSITE" id="PS50011"/>
    </source>
</evidence>
<reference evidence="8 9" key="1">
    <citation type="journal article" date="2015" name="PLoS Pathog.">
        <title>Leptomonas seymouri: Adaptations to the Dixenous Life Cycle Analyzed by Genome Sequencing, Transcriptome Profiling and Co-infection with Leishmania donovani.</title>
        <authorList>
            <person name="Kraeva N."/>
            <person name="Butenko A."/>
            <person name="Hlavacova J."/>
            <person name="Kostygov A."/>
            <person name="Myskova J."/>
            <person name="Grybchuk D."/>
            <person name="Lestinova T."/>
            <person name="Votypka J."/>
            <person name="Volf P."/>
            <person name="Opperdoes F."/>
            <person name="Flegontov P."/>
            <person name="Lukes J."/>
            <person name="Yurchenko V."/>
        </authorList>
    </citation>
    <scope>NUCLEOTIDE SEQUENCE [LARGE SCALE GENOMIC DNA]</scope>
    <source>
        <strain evidence="8 9">ATCC 30220</strain>
    </source>
</reference>
<proteinExistence type="inferred from homology"/>
<dbReference type="OMA" id="NIRACIR"/>
<dbReference type="EMBL" id="LJSK01000397">
    <property type="protein sequence ID" value="KPI83312.1"/>
    <property type="molecule type" value="Genomic_DNA"/>
</dbReference>
<keyword evidence="9" id="KW-1185">Reference proteome</keyword>
<keyword evidence="4" id="KW-0067">ATP-binding</keyword>
<evidence type="ECO:0000256" key="4">
    <source>
        <dbReference type="ARBA" id="ARBA00022840"/>
    </source>
</evidence>
<dbReference type="InterPro" id="IPR050339">
    <property type="entry name" value="CC_SR_Kinase"/>
</dbReference>
<evidence type="ECO:0000256" key="2">
    <source>
        <dbReference type="ARBA" id="ARBA00022741"/>
    </source>
</evidence>
<dbReference type="InterPro" id="IPR000719">
    <property type="entry name" value="Prot_kinase_dom"/>
</dbReference>
<feature type="region of interest" description="Disordered" evidence="6">
    <location>
        <begin position="362"/>
        <end position="386"/>
    </location>
</feature>
<dbReference type="AlphaFoldDB" id="A0A0N1PAD4"/>
<dbReference type="OrthoDB" id="1405469at2759"/>
<evidence type="ECO:0000256" key="1">
    <source>
        <dbReference type="ARBA" id="ARBA00022679"/>
    </source>
</evidence>
<evidence type="ECO:0000256" key="3">
    <source>
        <dbReference type="ARBA" id="ARBA00022777"/>
    </source>
</evidence>